<reference evidence="2 3" key="1">
    <citation type="submission" date="2017-03" db="EMBL/GenBank/DDBJ databases">
        <title>Genome sequence of Clostridium hungatei DSM 14427.</title>
        <authorList>
            <person name="Poehlein A."/>
            <person name="Daniel R."/>
        </authorList>
    </citation>
    <scope>NUCLEOTIDE SEQUENCE [LARGE SCALE GENOMIC DNA]</scope>
    <source>
        <strain evidence="2 3">DSM 14427</strain>
    </source>
</reference>
<dbReference type="GO" id="GO:0006777">
    <property type="term" value="P:Mo-molybdopterin cofactor biosynthetic process"/>
    <property type="evidence" value="ECO:0007669"/>
    <property type="project" value="InterPro"/>
</dbReference>
<dbReference type="SUPFAM" id="SSF52540">
    <property type="entry name" value="P-loop containing nucleoside triphosphate hydrolases"/>
    <property type="match status" value="1"/>
</dbReference>
<dbReference type="Pfam" id="PF03205">
    <property type="entry name" value="MobB"/>
    <property type="match status" value="1"/>
</dbReference>
<accession>A0A1V4SJG5</accession>
<dbReference type="PANTHER" id="PTHR40072">
    <property type="entry name" value="MOLYBDOPTERIN-GUANINE DINUCLEOTIDE BIOSYNTHESIS ADAPTER PROTEIN-RELATED"/>
    <property type="match status" value="1"/>
</dbReference>
<evidence type="ECO:0000313" key="3">
    <source>
        <dbReference type="Proteomes" id="UP000191554"/>
    </source>
</evidence>
<comment type="caution">
    <text evidence="2">The sequence shown here is derived from an EMBL/GenBank/DDBJ whole genome shotgun (WGS) entry which is preliminary data.</text>
</comment>
<dbReference type="InterPro" id="IPR027417">
    <property type="entry name" value="P-loop_NTPase"/>
</dbReference>
<dbReference type="InterPro" id="IPR052539">
    <property type="entry name" value="MGD_biosynthesis_adapter"/>
</dbReference>
<dbReference type="GO" id="GO:0005525">
    <property type="term" value="F:GTP binding"/>
    <property type="evidence" value="ECO:0007669"/>
    <property type="project" value="InterPro"/>
</dbReference>
<dbReference type="InterPro" id="IPR004435">
    <property type="entry name" value="MobB_dom"/>
</dbReference>
<dbReference type="CDD" id="cd03116">
    <property type="entry name" value="MobB"/>
    <property type="match status" value="1"/>
</dbReference>
<evidence type="ECO:0000313" key="2">
    <source>
        <dbReference type="EMBL" id="OPX43913.1"/>
    </source>
</evidence>
<organism evidence="2 3">
    <name type="scientific">Ruminiclostridium hungatei</name>
    <name type="common">Clostridium hungatei</name>
    <dbReference type="NCBI Taxonomy" id="48256"/>
    <lineage>
        <taxon>Bacteria</taxon>
        <taxon>Bacillati</taxon>
        <taxon>Bacillota</taxon>
        <taxon>Clostridia</taxon>
        <taxon>Eubacteriales</taxon>
        <taxon>Oscillospiraceae</taxon>
        <taxon>Ruminiclostridium</taxon>
    </lineage>
</organism>
<dbReference type="AlphaFoldDB" id="A0A1V4SJG5"/>
<gene>
    <name evidence="2" type="primary">mobB</name>
    <name evidence="2" type="ORF">CLHUN_21560</name>
</gene>
<dbReference type="RefSeq" id="WP_080064591.1">
    <property type="nucleotide sequence ID" value="NZ_MZGX01000013.1"/>
</dbReference>
<dbReference type="OrthoDB" id="9786803at2"/>
<dbReference type="EMBL" id="MZGX01000013">
    <property type="protein sequence ID" value="OPX43913.1"/>
    <property type="molecule type" value="Genomic_DNA"/>
</dbReference>
<feature type="domain" description="Molybdopterin-guanine dinucleotide biosynthesis protein B (MobB)" evidence="1">
    <location>
        <begin position="4"/>
        <end position="131"/>
    </location>
</feature>
<dbReference type="PANTHER" id="PTHR40072:SF1">
    <property type="entry name" value="MOLYBDOPTERIN-GUANINE DINUCLEOTIDE BIOSYNTHESIS ADAPTER PROTEIN"/>
    <property type="match status" value="1"/>
</dbReference>
<keyword evidence="3" id="KW-1185">Reference proteome</keyword>
<dbReference type="Proteomes" id="UP000191554">
    <property type="component" value="Unassembled WGS sequence"/>
</dbReference>
<dbReference type="Gene3D" id="3.40.50.300">
    <property type="entry name" value="P-loop containing nucleotide triphosphate hydrolases"/>
    <property type="match status" value="1"/>
</dbReference>
<sequence length="172" mass="19608">MIPIVSIVGKSNSGKTTLIENLIPNLKEMGYKVGTIKHDAHKFDIDHEGKDTWRMTKSGANTVVIASMEKMAMIKNIDCEKNLDEIAEWLFTDVDIIITEGYKSMDKPKIEVIRFDNPITTTDNNLIALVNNFVDENSFQSPEGFDNIKLFRFKDVEKIADFIVQRFLCKDS</sequence>
<dbReference type="STRING" id="48256.CLHUN_21560"/>
<dbReference type="NCBIfam" id="TIGR00176">
    <property type="entry name" value="mobB"/>
    <property type="match status" value="1"/>
</dbReference>
<name>A0A1V4SJG5_RUMHU</name>
<protein>
    <submittedName>
        <fullName evidence="2">Molybdopterin-guanine dinucleotide biosynthesis adapter protein</fullName>
    </submittedName>
</protein>
<evidence type="ECO:0000259" key="1">
    <source>
        <dbReference type="Pfam" id="PF03205"/>
    </source>
</evidence>
<proteinExistence type="predicted"/>